<gene>
    <name evidence="1" type="ORF">EU508_08255</name>
</gene>
<sequence>MSTEITYCDKTRQEVEVWLKEEQSRVDAGEEPSSDYTFYNVALREIGRQERAIEIVTLLQPVVNYEHEPDFEVLKHVLREFYKKRKQHMGNASYSSEEFKALIGDITRSLRLDLL</sequence>
<dbReference type="EMBL" id="SEUK01000047">
    <property type="protein sequence ID" value="KAA1160998.1"/>
    <property type="molecule type" value="Genomic_DNA"/>
</dbReference>
<accession>A0AB73BHV9</accession>
<proteinExistence type="predicted"/>
<evidence type="ECO:0000313" key="2">
    <source>
        <dbReference type="Proteomes" id="UP000324162"/>
    </source>
</evidence>
<dbReference type="RefSeq" id="WP_149614071.1">
    <property type="nucleotide sequence ID" value="NZ_SEUK01000047.1"/>
</dbReference>
<evidence type="ECO:0000313" key="1">
    <source>
        <dbReference type="EMBL" id="KAA1160998.1"/>
    </source>
</evidence>
<protein>
    <submittedName>
        <fullName evidence="1">Uncharacterized protein</fullName>
    </submittedName>
</protein>
<dbReference type="Proteomes" id="UP000324162">
    <property type="component" value="Unassembled WGS sequence"/>
</dbReference>
<comment type="caution">
    <text evidence="1">The sequence shown here is derived from an EMBL/GenBank/DDBJ whole genome shotgun (WGS) entry which is preliminary data.</text>
</comment>
<dbReference type="AlphaFoldDB" id="A0AB73BHV9"/>
<name>A0AB73BHV9_9GAMM</name>
<organism evidence="1 2">
    <name type="scientific">Pseudoalteromonas fuliginea</name>
    <dbReference type="NCBI Taxonomy" id="1872678"/>
    <lineage>
        <taxon>Bacteria</taxon>
        <taxon>Pseudomonadati</taxon>
        <taxon>Pseudomonadota</taxon>
        <taxon>Gammaproteobacteria</taxon>
        <taxon>Alteromonadales</taxon>
        <taxon>Pseudoalteromonadaceae</taxon>
        <taxon>Pseudoalteromonas</taxon>
    </lineage>
</organism>
<reference evidence="1 2" key="1">
    <citation type="submission" date="2019-01" db="EMBL/GenBank/DDBJ databases">
        <title>Genome sequences of marine Pseudoalteromonas species.</title>
        <authorList>
            <person name="Boraston A.B."/>
            <person name="Hehemann J.-H."/>
            <person name="Vickers C.J."/>
            <person name="Salama-Alber O."/>
            <person name="Abe K."/>
            <person name="Hettle A.J."/>
        </authorList>
    </citation>
    <scope>NUCLEOTIDE SEQUENCE [LARGE SCALE GENOMIC DNA]</scope>
    <source>
        <strain evidence="1 2">PS42</strain>
    </source>
</reference>